<name>A0A127V785_9SPHI</name>
<evidence type="ECO:0000259" key="1">
    <source>
        <dbReference type="Pfam" id="PF10544"/>
    </source>
</evidence>
<dbReference type="Proteomes" id="UP000071561">
    <property type="component" value="Chromosome"/>
</dbReference>
<dbReference type="InterPro" id="IPR018306">
    <property type="entry name" value="Phage_T5_Orf172_DNA-bd"/>
</dbReference>
<gene>
    <name evidence="2" type="ORF">AY601_0087</name>
</gene>
<dbReference type="PATRIC" id="fig|188932.3.peg.86"/>
<evidence type="ECO:0000313" key="2">
    <source>
        <dbReference type="EMBL" id="AMP97059.1"/>
    </source>
</evidence>
<keyword evidence="3" id="KW-1185">Reference proteome</keyword>
<dbReference type="AlphaFoldDB" id="A0A127V785"/>
<dbReference type="RefSeq" id="WP_068395125.1">
    <property type="nucleotide sequence ID" value="NZ_CP014504.1"/>
</dbReference>
<proteinExistence type="predicted"/>
<dbReference type="EMBL" id="CP014504">
    <property type="protein sequence ID" value="AMP97059.1"/>
    <property type="molecule type" value="Genomic_DNA"/>
</dbReference>
<protein>
    <recommendedName>
        <fullName evidence="1">Bacteriophage T5 Orf172 DNA-binding domain-containing protein</fullName>
    </recommendedName>
</protein>
<sequence length="224" mass="25374">MTIKHVLTKTQESFIKKHKIPADLLFDAQGEGMTEELKQRMSETNTVFAYNTVGCTKDDNHNFKTIGGHCPQCETGKIAILLREHEAGFIYIAGSRKGTLIKVGSTSNIIDRIKSLNMPKTRYAGFDDWVLLFDARTTTQGRSERKIQQKLSENKVNYLVEKSGKATDSGELFRCSYNKAKDAITALETEESFEFTQVHEKRDLIPDYQFKNLKARVQVAAVEV</sequence>
<organism evidence="2 3">
    <name type="scientific">Pedobacter cryoconitis</name>
    <dbReference type="NCBI Taxonomy" id="188932"/>
    <lineage>
        <taxon>Bacteria</taxon>
        <taxon>Pseudomonadati</taxon>
        <taxon>Bacteroidota</taxon>
        <taxon>Sphingobacteriia</taxon>
        <taxon>Sphingobacteriales</taxon>
        <taxon>Sphingobacteriaceae</taxon>
        <taxon>Pedobacter</taxon>
    </lineage>
</organism>
<dbReference type="KEGG" id="pcm:AY601_0087"/>
<dbReference type="OrthoDB" id="752354at2"/>
<reference evidence="2 3" key="1">
    <citation type="submission" date="2016-03" db="EMBL/GenBank/DDBJ databases">
        <title>Complete genome sequence of Pedobacter cryoconitis PAMC 27485.</title>
        <authorList>
            <person name="Lee J."/>
            <person name="Kim O.-S."/>
        </authorList>
    </citation>
    <scope>NUCLEOTIDE SEQUENCE [LARGE SCALE GENOMIC DNA]</scope>
    <source>
        <strain evidence="2 3">PAMC 27485</strain>
    </source>
</reference>
<dbReference type="Pfam" id="PF10544">
    <property type="entry name" value="T5orf172"/>
    <property type="match status" value="1"/>
</dbReference>
<evidence type="ECO:0000313" key="3">
    <source>
        <dbReference type="Proteomes" id="UP000071561"/>
    </source>
</evidence>
<feature type="domain" description="Bacteriophage T5 Orf172 DNA-binding" evidence="1">
    <location>
        <begin position="88"/>
        <end position="185"/>
    </location>
</feature>
<accession>A0A127V785</accession>